<dbReference type="InterPro" id="IPR028263">
    <property type="entry name" value="FliG_N"/>
</dbReference>
<evidence type="ECO:0000256" key="9">
    <source>
        <dbReference type="ARBA" id="ARBA00023143"/>
    </source>
</evidence>
<keyword evidence="6" id="KW-0145">Chemotaxis</keyword>
<comment type="similarity">
    <text evidence="3">Belongs to the FliG family.</text>
</comment>
<evidence type="ECO:0000256" key="7">
    <source>
        <dbReference type="ARBA" id="ARBA00022779"/>
    </source>
</evidence>
<dbReference type="Pfam" id="PF14842">
    <property type="entry name" value="FliG_N"/>
    <property type="match status" value="1"/>
</dbReference>
<evidence type="ECO:0000259" key="10">
    <source>
        <dbReference type="Pfam" id="PF01706"/>
    </source>
</evidence>
<keyword evidence="14" id="KW-1185">Reference proteome</keyword>
<dbReference type="AlphaFoldDB" id="A0A7S7NS85"/>
<evidence type="ECO:0000259" key="12">
    <source>
        <dbReference type="Pfam" id="PF14842"/>
    </source>
</evidence>
<protein>
    <recommendedName>
        <fullName evidence="4">Flagellar motor switch protein FliG</fullName>
    </recommendedName>
</protein>
<dbReference type="PANTHER" id="PTHR30534">
    <property type="entry name" value="FLAGELLAR MOTOR SWITCH PROTEIN FLIG"/>
    <property type="match status" value="1"/>
</dbReference>
<dbReference type="Proteomes" id="UP000593892">
    <property type="component" value="Chromosome"/>
</dbReference>
<dbReference type="InterPro" id="IPR032779">
    <property type="entry name" value="FliG_M"/>
</dbReference>
<keyword evidence="8" id="KW-0472">Membrane</keyword>
<evidence type="ECO:0000256" key="5">
    <source>
        <dbReference type="ARBA" id="ARBA00022475"/>
    </source>
</evidence>
<evidence type="ECO:0000313" key="14">
    <source>
        <dbReference type="Proteomes" id="UP000593892"/>
    </source>
</evidence>
<evidence type="ECO:0000259" key="11">
    <source>
        <dbReference type="Pfam" id="PF14841"/>
    </source>
</evidence>
<keyword evidence="13" id="KW-0969">Cilium</keyword>
<dbReference type="EMBL" id="CP063849">
    <property type="protein sequence ID" value="QOY88877.1"/>
    <property type="molecule type" value="Genomic_DNA"/>
</dbReference>
<dbReference type="KEGG" id="pfer:IRI77_02640"/>
<dbReference type="PRINTS" id="PR00954">
    <property type="entry name" value="FLGMOTORFLIG"/>
</dbReference>
<gene>
    <name evidence="13" type="primary">fliG</name>
    <name evidence="13" type="ORF">IRI77_02640</name>
</gene>
<evidence type="ECO:0000256" key="4">
    <source>
        <dbReference type="ARBA" id="ARBA00021870"/>
    </source>
</evidence>
<evidence type="ECO:0000256" key="2">
    <source>
        <dbReference type="ARBA" id="ARBA00004413"/>
    </source>
</evidence>
<dbReference type="InterPro" id="IPR000090">
    <property type="entry name" value="Flg_Motor_Flig"/>
</dbReference>
<sequence length="338" mass="36507">MKPATEASPGARKVAVLMAALGLEASSKLLKQLEPDEIRMVSAALNALGPVPVDEAHQVLQEFEEKASTRQIMGHGGPGYTMKLLSGTFGEEFARQTGLALSGEEVKKTALDLLAEADSEQLARILEPEHPQTVALLMSAMAPDAGSKIVSSFTPERQYEVFTRMAVIDQSDPAMIELIAESLLQRLPAGGAPQKQRASGVQLAAELINRLDPEDGVRVLDSVGSQAPELAESIRRLLFVFDDILKLDAKAMRELISRVDRKLLVLGLKGTSEEIRQKFLGSMSKNGASMLLEDIDAAGPVRLREVEGAQQQIISVVRQMEAEGLIDLRSAGAEEYVV</sequence>
<keyword evidence="5" id="KW-1003">Cell membrane</keyword>
<dbReference type="GO" id="GO:0071973">
    <property type="term" value="P:bacterial-type flagellum-dependent cell motility"/>
    <property type="evidence" value="ECO:0007669"/>
    <property type="project" value="InterPro"/>
</dbReference>
<dbReference type="GO" id="GO:0003774">
    <property type="term" value="F:cytoskeletal motor activity"/>
    <property type="evidence" value="ECO:0007669"/>
    <property type="project" value="InterPro"/>
</dbReference>
<dbReference type="Pfam" id="PF14841">
    <property type="entry name" value="FliG_M"/>
    <property type="match status" value="1"/>
</dbReference>
<dbReference type="SUPFAM" id="SSF48029">
    <property type="entry name" value="FliG"/>
    <property type="match status" value="2"/>
</dbReference>
<evidence type="ECO:0000256" key="3">
    <source>
        <dbReference type="ARBA" id="ARBA00010299"/>
    </source>
</evidence>
<evidence type="ECO:0000256" key="6">
    <source>
        <dbReference type="ARBA" id="ARBA00022500"/>
    </source>
</evidence>
<dbReference type="NCBIfam" id="TIGR00207">
    <property type="entry name" value="fliG"/>
    <property type="match status" value="1"/>
</dbReference>
<comment type="subcellular location">
    <subcellularLocation>
        <location evidence="1">Bacterial flagellum basal body</location>
    </subcellularLocation>
    <subcellularLocation>
        <location evidence="2">Cell membrane</location>
        <topology evidence="2">Peripheral membrane protein</topology>
        <orientation evidence="2">Cytoplasmic side</orientation>
    </subcellularLocation>
</comment>
<feature type="domain" description="Flagellar motor switch protein FliG middle" evidence="11">
    <location>
        <begin position="120"/>
        <end position="187"/>
    </location>
</feature>
<dbReference type="Pfam" id="PF01706">
    <property type="entry name" value="FliG_C"/>
    <property type="match status" value="1"/>
</dbReference>
<keyword evidence="9" id="KW-0975">Bacterial flagellum</keyword>
<dbReference type="GO" id="GO:0006935">
    <property type="term" value="P:chemotaxis"/>
    <property type="evidence" value="ECO:0007669"/>
    <property type="project" value="UniProtKB-KW"/>
</dbReference>
<feature type="domain" description="Flagellar motor switch protein FliG N-terminal" evidence="12">
    <location>
        <begin position="10"/>
        <end position="96"/>
    </location>
</feature>
<proteinExistence type="inferred from homology"/>
<dbReference type="PIRSF" id="PIRSF003161">
    <property type="entry name" value="FliG"/>
    <property type="match status" value="1"/>
</dbReference>
<dbReference type="InterPro" id="IPR023087">
    <property type="entry name" value="Flg_Motor_Flig_C"/>
</dbReference>
<dbReference type="RefSeq" id="WP_194450540.1">
    <property type="nucleotide sequence ID" value="NZ_CP063849.1"/>
</dbReference>
<name>A0A7S7NS85_PALFE</name>
<dbReference type="GO" id="GO:0005886">
    <property type="term" value="C:plasma membrane"/>
    <property type="evidence" value="ECO:0007669"/>
    <property type="project" value="UniProtKB-SubCell"/>
</dbReference>
<accession>A0A7S7NS85</accession>
<organism evidence="13 14">
    <name type="scientific">Paludibaculum fermentans</name>
    <dbReference type="NCBI Taxonomy" id="1473598"/>
    <lineage>
        <taxon>Bacteria</taxon>
        <taxon>Pseudomonadati</taxon>
        <taxon>Acidobacteriota</taxon>
        <taxon>Terriglobia</taxon>
        <taxon>Bryobacterales</taxon>
        <taxon>Bryobacteraceae</taxon>
        <taxon>Paludibaculum</taxon>
    </lineage>
</organism>
<evidence type="ECO:0000256" key="8">
    <source>
        <dbReference type="ARBA" id="ARBA00023136"/>
    </source>
</evidence>
<evidence type="ECO:0000313" key="13">
    <source>
        <dbReference type="EMBL" id="QOY88877.1"/>
    </source>
</evidence>
<feature type="domain" description="Flagellar motor switch protein FliG C-terminal" evidence="10">
    <location>
        <begin position="223"/>
        <end position="328"/>
    </location>
</feature>
<reference evidence="13 14" key="1">
    <citation type="submission" date="2020-10" db="EMBL/GenBank/DDBJ databases">
        <title>Complete genome sequence of Paludibaculum fermentans P105T, a facultatively anaerobic acidobacterium capable of dissimilatory Fe(III) reduction.</title>
        <authorList>
            <person name="Dedysh S.N."/>
            <person name="Beletsky A.V."/>
            <person name="Kulichevskaya I.S."/>
            <person name="Mardanov A.V."/>
            <person name="Ravin N.V."/>
        </authorList>
    </citation>
    <scope>NUCLEOTIDE SEQUENCE [LARGE SCALE GENOMIC DNA]</scope>
    <source>
        <strain evidence="13 14">P105</strain>
    </source>
</reference>
<keyword evidence="7" id="KW-0283">Flagellar rotation</keyword>
<keyword evidence="13" id="KW-0966">Cell projection</keyword>
<dbReference type="Gene3D" id="1.10.220.30">
    <property type="match status" value="3"/>
</dbReference>
<dbReference type="GO" id="GO:0009425">
    <property type="term" value="C:bacterial-type flagellum basal body"/>
    <property type="evidence" value="ECO:0007669"/>
    <property type="project" value="UniProtKB-SubCell"/>
</dbReference>
<dbReference type="InterPro" id="IPR011002">
    <property type="entry name" value="FliG_a-hlx"/>
</dbReference>
<keyword evidence="13" id="KW-0282">Flagellum</keyword>
<evidence type="ECO:0000256" key="1">
    <source>
        <dbReference type="ARBA" id="ARBA00004117"/>
    </source>
</evidence>
<dbReference type="PANTHER" id="PTHR30534:SF0">
    <property type="entry name" value="FLAGELLAR MOTOR SWITCH PROTEIN FLIG"/>
    <property type="match status" value="1"/>
</dbReference>